<dbReference type="GO" id="GO:0044233">
    <property type="term" value="C:mitochondria-associated endoplasmic reticulum membrane contact site"/>
    <property type="evidence" value="ECO:0007669"/>
    <property type="project" value="TreeGrafter"/>
</dbReference>
<dbReference type="VEuPathDB" id="CryptoDB:Cvel_16834"/>
<keyword evidence="1" id="KW-0832">Ubl conjugation</keyword>
<dbReference type="Pfam" id="PF04106">
    <property type="entry name" value="ATG5_UblB"/>
    <property type="match status" value="1"/>
</dbReference>
<dbReference type="InterPro" id="IPR042527">
    <property type="entry name" value="Atg5_UblA_dom_sf"/>
</dbReference>
<evidence type="ECO:0000256" key="1">
    <source>
        <dbReference type="RuleBase" id="RU361202"/>
    </source>
</evidence>
<dbReference type="AlphaFoldDB" id="A0A0G4FGA5"/>
<comment type="subunit">
    <text evidence="1">Conjugated with ATG12.</text>
</comment>
<dbReference type="InterPro" id="IPR048939">
    <property type="entry name" value="ATG5_UblA"/>
</dbReference>
<evidence type="ECO:0000259" key="3">
    <source>
        <dbReference type="Pfam" id="PF04106"/>
    </source>
</evidence>
<keyword evidence="1" id="KW-0472">Membrane</keyword>
<accession>A0A0G4FGA5</accession>
<dbReference type="GO" id="GO:0000422">
    <property type="term" value="P:autophagy of mitochondrion"/>
    <property type="evidence" value="ECO:0007669"/>
    <property type="project" value="TreeGrafter"/>
</dbReference>
<comment type="similarity">
    <text evidence="1">Belongs to the ATG5 family.</text>
</comment>
<proteinExistence type="inferred from homology"/>
<dbReference type="GO" id="GO:0034274">
    <property type="term" value="C:Atg12-Atg5-Atg16 complex"/>
    <property type="evidence" value="ECO:0007669"/>
    <property type="project" value="TreeGrafter"/>
</dbReference>
<dbReference type="GO" id="GO:0019776">
    <property type="term" value="F:Atg8-family ligase activity"/>
    <property type="evidence" value="ECO:0007669"/>
    <property type="project" value="TreeGrafter"/>
</dbReference>
<feature type="domain" description="Autophagy protein ATG5 UblB" evidence="3">
    <location>
        <begin position="371"/>
        <end position="412"/>
    </location>
</feature>
<dbReference type="Gene3D" id="3.10.20.90">
    <property type="entry name" value="Phosphatidylinositol 3-kinase Catalytic Subunit, Chain A, domain 1"/>
    <property type="match status" value="1"/>
</dbReference>
<comment type="function">
    <text evidence="1">Involved in autophagic vesicle formation.</text>
</comment>
<dbReference type="GO" id="GO:0006995">
    <property type="term" value="P:cellular response to nitrogen starvation"/>
    <property type="evidence" value="ECO:0007669"/>
    <property type="project" value="TreeGrafter"/>
</dbReference>
<dbReference type="PANTHER" id="PTHR13040:SF2">
    <property type="entry name" value="AUTOPHAGY PROTEIN 5"/>
    <property type="match status" value="1"/>
</dbReference>
<feature type="compositionally biased region" description="Low complexity" evidence="2">
    <location>
        <begin position="480"/>
        <end position="512"/>
    </location>
</feature>
<feature type="compositionally biased region" description="Basic and acidic residues" evidence="2">
    <location>
        <begin position="332"/>
        <end position="347"/>
    </location>
</feature>
<dbReference type="GO" id="GO:0034727">
    <property type="term" value="P:piecemeal microautophagy of the nucleus"/>
    <property type="evidence" value="ECO:0007669"/>
    <property type="project" value="TreeGrafter"/>
</dbReference>
<comment type="subcellular location">
    <subcellularLocation>
        <location evidence="1">Preautophagosomal structure membrane</location>
        <topology evidence="1">Peripheral membrane protein</topology>
    </subcellularLocation>
</comment>
<dbReference type="InterPro" id="IPR007239">
    <property type="entry name" value="Atg5"/>
</dbReference>
<feature type="region of interest" description="Disordered" evidence="2">
    <location>
        <begin position="420"/>
        <end position="577"/>
    </location>
</feature>
<dbReference type="GO" id="GO:0034045">
    <property type="term" value="C:phagophore assembly site membrane"/>
    <property type="evidence" value="ECO:0007669"/>
    <property type="project" value="UniProtKB-SubCell"/>
</dbReference>
<feature type="region of interest" description="Disordered" evidence="2">
    <location>
        <begin position="319"/>
        <end position="356"/>
    </location>
</feature>
<organism evidence="5">
    <name type="scientific">Chromera velia CCMP2878</name>
    <dbReference type="NCBI Taxonomy" id="1169474"/>
    <lineage>
        <taxon>Eukaryota</taxon>
        <taxon>Sar</taxon>
        <taxon>Alveolata</taxon>
        <taxon>Colpodellida</taxon>
        <taxon>Chromeraceae</taxon>
        <taxon>Chromera</taxon>
    </lineage>
</organism>
<feature type="compositionally biased region" description="Basic and acidic residues" evidence="2">
    <location>
        <begin position="513"/>
        <end position="530"/>
    </location>
</feature>
<dbReference type="PANTHER" id="PTHR13040">
    <property type="entry name" value="AUTOPHAGY PROTEIN 5"/>
    <property type="match status" value="1"/>
</dbReference>
<name>A0A0G4FGA5_9ALVE</name>
<feature type="domain" description="Autophagy protein ATG5 UblA" evidence="4">
    <location>
        <begin position="18"/>
        <end position="103"/>
    </location>
</feature>
<feature type="compositionally biased region" description="Basic and acidic residues" evidence="2">
    <location>
        <begin position="124"/>
        <end position="133"/>
    </location>
</feature>
<gene>
    <name evidence="5" type="ORF">Cvel_16834</name>
</gene>
<feature type="compositionally biased region" description="Basic and acidic residues" evidence="2">
    <location>
        <begin position="450"/>
        <end position="460"/>
    </location>
</feature>
<feature type="region of interest" description="Disordered" evidence="2">
    <location>
        <begin position="112"/>
        <end position="133"/>
    </location>
</feature>
<sequence>MDNDADGTVDVDALQCSWKGKILVKVTATGREFGFSKPAPLFLLVPRVLFLPQLCEEVQTWFSASLQQPIHEGIWFKHEDHPLDWRLPVGVLYDLFCGARLFEEEEQGEGQNKLDGAVRWGDGGARRSGGDREPAVSMWPWEVTVLFGGPPRGCEVFACAQPEQFKSFFMQRMKMSCFAAFGDSQQFAVLPREKEEGLWTKFERNSAEALRDSLGCFDVFCPYRTKLLHPLRTEVQRLLIRLFVGCQQFVSMSMMVPVFCGSEKMLRVLHGRGRGRGSLGGDAMHHAEDDVGEVSEWTVGGLLRDKLPMFFGWWRRGGGNGREESKSGGLKDGQKEEGGCSDEKREGGGTAYVPPSPEFVCGDGELSSSLKQPGPLARPQVLIHGVPIDLETPIAGLYSSALAPDGSVYIVVRVPKHLVSRDKESNSKVSPPFSWKGRPPSSVAGGAGVGKEKEKEKESTQKVATPVRGDAEKAPGGDAPGTAAVTPSAAGSAAVSFPSGSGAVRGSSGSTAAKERETEAEKENEKEAKRSGGNVVSEEARLEAERTATVPATASAGGQPEKSSASGVPDRAGEAAG</sequence>
<dbReference type="Gene3D" id="3.10.20.620">
    <property type="match status" value="1"/>
</dbReference>
<keyword evidence="1" id="KW-1017">Isopeptide bond</keyword>
<keyword evidence="1" id="KW-0072">Autophagy</keyword>
<protein>
    <recommendedName>
        <fullName evidence="1">Autophagy protein 5</fullName>
    </recommendedName>
</protein>
<dbReference type="GO" id="GO:0061908">
    <property type="term" value="C:phagophore"/>
    <property type="evidence" value="ECO:0007669"/>
    <property type="project" value="TreeGrafter"/>
</dbReference>
<dbReference type="Pfam" id="PF20638">
    <property type="entry name" value="ATG5_UblA"/>
    <property type="match status" value="1"/>
</dbReference>
<dbReference type="InterPro" id="IPR048318">
    <property type="entry name" value="ATG5_UblB"/>
</dbReference>
<evidence type="ECO:0000259" key="4">
    <source>
        <dbReference type="Pfam" id="PF20638"/>
    </source>
</evidence>
<evidence type="ECO:0000313" key="5">
    <source>
        <dbReference type="EMBL" id="CEM12286.1"/>
    </source>
</evidence>
<evidence type="ECO:0000256" key="2">
    <source>
        <dbReference type="SAM" id="MobiDB-lite"/>
    </source>
</evidence>
<dbReference type="GO" id="GO:0005776">
    <property type="term" value="C:autophagosome"/>
    <property type="evidence" value="ECO:0007669"/>
    <property type="project" value="TreeGrafter"/>
</dbReference>
<dbReference type="EMBL" id="CDMZ01000348">
    <property type="protein sequence ID" value="CEM12286.1"/>
    <property type="molecule type" value="Genomic_DNA"/>
</dbReference>
<reference evidence="5" key="1">
    <citation type="submission" date="2014-11" db="EMBL/GenBank/DDBJ databases">
        <authorList>
            <person name="Otto D Thomas"/>
            <person name="Naeem Raeece"/>
        </authorList>
    </citation>
    <scope>NUCLEOTIDE SEQUENCE</scope>
</reference>